<gene>
    <name evidence="5" type="ORF">GRF63_14315</name>
</gene>
<dbReference type="Gene3D" id="1.25.40.20">
    <property type="entry name" value="Ankyrin repeat-containing domain"/>
    <property type="match status" value="1"/>
</dbReference>
<keyword evidence="2 3" id="KW-0040">ANK repeat</keyword>
<dbReference type="Pfam" id="PF12796">
    <property type="entry name" value="Ank_2"/>
    <property type="match status" value="1"/>
</dbReference>
<dbReference type="EMBL" id="WUBR01000003">
    <property type="protein sequence ID" value="MWV29082.1"/>
    <property type="molecule type" value="Genomic_DNA"/>
</dbReference>
<dbReference type="AlphaFoldDB" id="A0A844XHC2"/>
<evidence type="ECO:0000313" key="5">
    <source>
        <dbReference type="EMBL" id="MWV29082.1"/>
    </source>
</evidence>
<protein>
    <submittedName>
        <fullName evidence="5">Ankyrin repeat domain-containing protein</fullName>
    </submittedName>
</protein>
<keyword evidence="4" id="KW-0732">Signal</keyword>
<dbReference type="InterPro" id="IPR036770">
    <property type="entry name" value="Ankyrin_rpt-contain_sf"/>
</dbReference>
<comment type="caution">
    <text evidence="5">The sequence shown here is derived from an EMBL/GenBank/DDBJ whole genome shotgun (WGS) entry which is preliminary data.</text>
</comment>
<evidence type="ECO:0000256" key="1">
    <source>
        <dbReference type="ARBA" id="ARBA00022737"/>
    </source>
</evidence>
<accession>A0A844XHC2</accession>
<evidence type="ECO:0000256" key="2">
    <source>
        <dbReference type="ARBA" id="ARBA00023043"/>
    </source>
</evidence>
<evidence type="ECO:0000313" key="6">
    <source>
        <dbReference type="Proteomes" id="UP000461409"/>
    </source>
</evidence>
<feature type="chain" id="PRO_5032725392" evidence="4">
    <location>
        <begin position="28"/>
        <end position="206"/>
    </location>
</feature>
<reference evidence="5 6" key="2">
    <citation type="submission" date="2020-02" db="EMBL/GenBank/DDBJ databases">
        <title>Erythrobacter dongmakensis sp. nov., isolated from a tidal mudflat.</title>
        <authorList>
            <person name="Kim I.S."/>
        </authorList>
    </citation>
    <scope>NUCLEOTIDE SEQUENCE [LARGE SCALE GENOMIC DNA]</scope>
    <source>
        <strain evidence="5 6">GH3-10</strain>
    </source>
</reference>
<keyword evidence="6" id="KW-1185">Reference proteome</keyword>
<feature type="repeat" description="ANK" evidence="3">
    <location>
        <begin position="100"/>
        <end position="132"/>
    </location>
</feature>
<dbReference type="PANTHER" id="PTHR24171">
    <property type="entry name" value="ANKYRIN REPEAT DOMAIN-CONTAINING PROTEIN 39-RELATED"/>
    <property type="match status" value="1"/>
</dbReference>
<sequence length="206" mass="21911">MARAPFRRFTLFAAALAALNLAVPASAQLYSEGYKFLQAVKDRKGEEATEMLNDPGSTVVNSRDISTGETGLHLTVDRRDLTWTKFLLQQGANPNIADNRGRTPLIAAAQIGFVEGVEALVDAGARLDIGNETGETPLIAAVHARNIELIQVLVSAGADPDRADNAGRTARDYATMPGVSGRVITAIEASEKASDNSAERVYGPVF</sequence>
<evidence type="ECO:0000256" key="4">
    <source>
        <dbReference type="SAM" id="SignalP"/>
    </source>
</evidence>
<dbReference type="SMART" id="SM00248">
    <property type="entry name" value="ANK"/>
    <property type="match status" value="3"/>
</dbReference>
<dbReference type="SUPFAM" id="SSF48403">
    <property type="entry name" value="Ankyrin repeat"/>
    <property type="match status" value="1"/>
</dbReference>
<evidence type="ECO:0000256" key="3">
    <source>
        <dbReference type="PROSITE-ProRule" id="PRU00023"/>
    </source>
</evidence>
<name>A0A844XHC2_9SPHN</name>
<proteinExistence type="predicted"/>
<reference evidence="5 6" key="1">
    <citation type="submission" date="2019-12" db="EMBL/GenBank/DDBJ databases">
        <authorList>
            <person name="Lee S.D."/>
        </authorList>
    </citation>
    <scope>NUCLEOTIDE SEQUENCE [LARGE SCALE GENOMIC DNA]</scope>
    <source>
        <strain evidence="5 6">GH3-10</strain>
    </source>
</reference>
<dbReference type="Pfam" id="PF00023">
    <property type="entry name" value="Ank"/>
    <property type="match status" value="1"/>
</dbReference>
<feature type="repeat" description="ANK" evidence="3">
    <location>
        <begin position="133"/>
        <end position="165"/>
    </location>
</feature>
<keyword evidence="1" id="KW-0677">Repeat</keyword>
<dbReference type="PROSITE" id="PS50297">
    <property type="entry name" value="ANK_REP_REGION"/>
    <property type="match status" value="3"/>
</dbReference>
<dbReference type="InterPro" id="IPR002110">
    <property type="entry name" value="Ankyrin_rpt"/>
</dbReference>
<feature type="repeat" description="ANK" evidence="3">
    <location>
        <begin position="67"/>
        <end position="99"/>
    </location>
</feature>
<dbReference type="PROSITE" id="PS50088">
    <property type="entry name" value="ANK_REPEAT"/>
    <property type="match status" value="3"/>
</dbReference>
<dbReference type="RefSeq" id="WP_160486707.1">
    <property type="nucleotide sequence ID" value="NZ_WUBR01000003.1"/>
</dbReference>
<dbReference type="Proteomes" id="UP000461409">
    <property type="component" value="Unassembled WGS sequence"/>
</dbReference>
<organism evidence="5 6">
    <name type="scientific">Aurantiacibacter rhizosphaerae</name>
    <dbReference type="NCBI Taxonomy" id="2691582"/>
    <lineage>
        <taxon>Bacteria</taxon>
        <taxon>Pseudomonadati</taxon>
        <taxon>Pseudomonadota</taxon>
        <taxon>Alphaproteobacteria</taxon>
        <taxon>Sphingomonadales</taxon>
        <taxon>Erythrobacteraceae</taxon>
        <taxon>Aurantiacibacter</taxon>
    </lineage>
</organism>
<feature type="signal peptide" evidence="4">
    <location>
        <begin position="1"/>
        <end position="27"/>
    </location>
</feature>